<keyword evidence="2" id="KW-0732">Signal</keyword>
<dbReference type="GO" id="GO:0016042">
    <property type="term" value="P:lipid catabolic process"/>
    <property type="evidence" value="ECO:0007669"/>
    <property type="project" value="TreeGrafter"/>
</dbReference>
<protein>
    <recommendedName>
        <fullName evidence="3">Lipase domain-containing protein</fullName>
    </recommendedName>
</protein>
<accession>A0A8J2JPQ3</accession>
<name>A0A8J2JPQ3_9HEXA</name>
<keyword evidence="5" id="KW-1185">Reference proteome</keyword>
<sequence>MKLLFFVYLVNLSVTSIVLAQDIPNWLEFETNYARSKAKNITANWGNSEWLMEEILTGGDVNQKSKMVRLYLYPSTLNKFYSEEIVIDDFESLVTSNFNRNLPTKIFIHGFGHGYNCSFPQDMKDIFLLYQIPVNLVVVEWGPLAMSSEAPSLIDRFKNYIVASENVEIVGNRVGDFISYMWMLGYYSPSMVHIIGFSLGAHAAGYAGKRVYDSTLQQIGRITGLDPAGPLYSTGLVGRHLNEYDASYVDFVHTDMGQSGTVLSLGHSNYFVNGGKPKQPGCISQITEYSLFEKIPVALLGSCSHSTAPLYYSQSVAQSNDFIVATQCYSNVAFQTGLCAFNDVAIFGEFSSPRTRGWYYLRMLPQDRSNIYSC</sequence>
<evidence type="ECO:0000256" key="2">
    <source>
        <dbReference type="SAM" id="SignalP"/>
    </source>
</evidence>
<comment type="similarity">
    <text evidence="1">Belongs to the AB hydrolase superfamily. Lipase family.</text>
</comment>
<feature type="domain" description="Lipase" evidence="3">
    <location>
        <begin position="62"/>
        <end position="339"/>
    </location>
</feature>
<dbReference type="Pfam" id="PF00151">
    <property type="entry name" value="Lipase"/>
    <property type="match status" value="1"/>
</dbReference>
<dbReference type="InterPro" id="IPR000734">
    <property type="entry name" value="TAG_lipase"/>
</dbReference>
<dbReference type="GO" id="GO:0016298">
    <property type="term" value="F:lipase activity"/>
    <property type="evidence" value="ECO:0007669"/>
    <property type="project" value="InterPro"/>
</dbReference>
<organism evidence="4 5">
    <name type="scientific">Allacma fusca</name>
    <dbReference type="NCBI Taxonomy" id="39272"/>
    <lineage>
        <taxon>Eukaryota</taxon>
        <taxon>Metazoa</taxon>
        <taxon>Ecdysozoa</taxon>
        <taxon>Arthropoda</taxon>
        <taxon>Hexapoda</taxon>
        <taxon>Collembola</taxon>
        <taxon>Symphypleona</taxon>
        <taxon>Sminthuridae</taxon>
        <taxon>Allacma</taxon>
    </lineage>
</organism>
<dbReference type="EMBL" id="CAJVCH010013116">
    <property type="protein sequence ID" value="CAG7674146.1"/>
    <property type="molecule type" value="Genomic_DNA"/>
</dbReference>
<evidence type="ECO:0000256" key="1">
    <source>
        <dbReference type="RuleBase" id="RU004262"/>
    </source>
</evidence>
<feature type="chain" id="PRO_5035221699" description="Lipase domain-containing protein" evidence="2">
    <location>
        <begin position="21"/>
        <end position="374"/>
    </location>
</feature>
<dbReference type="PANTHER" id="PTHR11610:SF190">
    <property type="entry name" value="VITELLOGENIN-3-LIKE PROTEIN"/>
    <property type="match status" value="1"/>
</dbReference>
<gene>
    <name evidence="4" type="ORF">AFUS01_LOCUS2296</name>
</gene>
<evidence type="ECO:0000313" key="5">
    <source>
        <dbReference type="Proteomes" id="UP000708208"/>
    </source>
</evidence>
<dbReference type="OrthoDB" id="199913at2759"/>
<evidence type="ECO:0000313" key="4">
    <source>
        <dbReference type="EMBL" id="CAG7674146.1"/>
    </source>
</evidence>
<evidence type="ECO:0000259" key="3">
    <source>
        <dbReference type="Pfam" id="PF00151"/>
    </source>
</evidence>
<dbReference type="InterPro" id="IPR013818">
    <property type="entry name" value="Lipase"/>
</dbReference>
<feature type="signal peptide" evidence="2">
    <location>
        <begin position="1"/>
        <end position="20"/>
    </location>
</feature>
<dbReference type="AlphaFoldDB" id="A0A8J2JPQ3"/>
<proteinExistence type="inferred from homology"/>
<reference evidence="4" key="1">
    <citation type="submission" date="2021-06" db="EMBL/GenBank/DDBJ databases">
        <authorList>
            <person name="Hodson N. C."/>
            <person name="Mongue J. A."/>
            <person name="Jaron S. K."/>
        </authorList>
    </citation>
    <scope>NUCLEOTIDE SEQUENCE</scope>
</reference>
<comment type="caution">
    <text evidence="4">The sequence shown here is derived from an EMBL/GenBank/DDBJ whole genome shotgun (WGS) entry which is preliminary data.</text>
</comment>
<dbReference type="Proteomes" id="UP000708208">
    <property type="component" value="Unassembled WGS sequence"/>
</dbReference>
<dbReference type="GO" id="GO:0005615">
    <property type="term" value="C:extracellular space"/>
    <property type="evidence" value="ECO:0007669"/>
    <property type="project" value="TreeGrafter"/>
</dbReference>
<dbReference type="PANTHER" id="PTHR11610">
    <property type="entry name" value="LIPASE"/>
    <property type="match status" value="1"/>
</dbReference>